<feature type="chain" id="PRO_5039203998" description="ABC transporter substrate-binding protein" evidence="4">
    <location>
        <begin position="26"/>
        <end position="341"/>
    </location>
</feature>
<organism evidence="5 6">
    <name type="scientific">Paenibacillus solanacearum</name>
    <dbReference type="NCBI Taxonomy" id="2048548"/>
    <lineage>
        <taxon>Bacteria</taxon>
        <taxon>Bacillati</taxon>
        <taxon>Bacillota</taxon>
        <taxon>Bacilli</taxon>
        <taxon>Bacillales</taxon>
        <taxon>Paenibacillaceae</taxon>
        <taxon>Paenibacillus</taxon>
    </lineage>
</organism>
<dbReference type="Proteomes" id="UP000693672">
    <property type="component" value="Unassembled WGS sequence"/>
</dbReference>
<dbReference type="RefSeq" id="WP_218096189.1">
    <property type="nucleotide sequence ID" value="NZ_CAJVAS010000071.1"/>
</dbReference>
<comment type="caution">
    <text evidence="5">The sequence shown here is derived from an EMBL/GenBank/DDBJ whole genome shotgun (WGS) entry which is preliminary data.</text>
</comment>
<feature type="signal peptide" evidence="4">
    <location>
        <begin position="1"/>
        <end position="25"/>
    </location>
</feature>
<keyword evidence="6" id="KW-1185">Reference proteome</keyword>
<dbReference type="PANTHER" id="PTHR30024">
    <property type="entry name" value="ALIPHATIC SULFONATES-BINDING PROTEIN-RELATED"/>
    <property type="match status" value="1"/>
</dbReference>
<evidence type="ECO:0000256" key="3">
    <source>
        <dbReference type="ARBA" id="ARBA00022729"/>
    </source>
</evidence>
<name>A0A916K843_9BACL</name>
<comment type="subcellular location">
    <subcellularLocation>
        <location evidence="1">Periplasm</location>
    </subcellularLocation>
</comment>
<proteinExistence type="inferred from homology"/>
<dbReference type="PANTHER" id="PTHR30024:SF47">
    <property type="entry name" value="TAURINE-BINDING PERIPLASMIC PROTEIN"/>
    <property type="match status" value="1"/>
</dbReference>
<accession>A0A916K843</accession>
<keyword evidence="3 4" id="KW-0732">Signal</keyword>
<dbReference type="PROSITE" id="PS51257">
    <property type="entry name" value="PROKAR_LIPOPROTEIN"/>
    <property type="match status" value="1"/>
</dbReference>
<comment type="similarity">
    <text evidence="2">Belongs to the bacterial solute-binding protein SsuA/TauA family.</text>
</comment>
<dbReference type="Pfam" id="PF13379">
    <property type="entry name" value="NMT1_2"/>
    <property type="match status" value="1"/>
</dbReference>
<gene>
    <name evidence="5" type="ORF">PAESOLCIP111_06543</name>
</gene>
<protein>
    <recommendedName>
        <fullName evidence="7">ABC transporter substrate-binding protein</fullName>
    </recommendedName>
</protein>
<evidence type="ECO:0008006" key="7">
    <source>
        <dbReference type="Google" id="ProtNLM"/>
    </source>
</evidence>
<evidence type="ECO:0000313" key="5">
    <source>
        <dbReference type="EMBL" id="CAG7652476.1"/>
    </source>
</evidence>
<evidence type="ECO:0000313" key="6">
    <source>
        <dbReference type="Proteomes" id="UP000693672"/>
    </source>
</evidence>
<evidence type="ECO:0000256" key="1">
    <source>
        <dbReference type="ARBA" id="ARBA00004418"/>
    </source>
</evidence>
<dbReference type="EMBL" id="CAJVAS010000071">
    <property type="protein sequence ID" value="CAG7652476.1"/>
    <property type="molecule type" value="Genomic_DNA"/>
</dbReference>
<dbReference type="AlphaFoldDB" id="A0A916K843"/>
<evidence type="ECO:0000256" key="2">
    <source>
        <dbReference type="ARBA" id="ARBA00010742"/>
    </source>
</evidence>
<evidence type="ECO:0000256" key="4">
    <source>
        <dbReference type="SAM" id="SignalP"/>
    </source>
</evidence>
<sequence>MWSKNWKRRLAGALAVSLAAAVALTGCGPKNKGEATKVRIGEVTRSIFYAPQYAAITKGFFKEEGLDIELTTTPGGDKTMTALLSGGIDVALVGSETSIYVSQQGSGDPVINFSQLTQTDGTFLVSRKPIQGKFDWNQLKGTTFLGQRKGGMPQMAGEFTLKKYGINPQKDLNLIQNVDFANIPTAFASGTGEYVQLFEPQATMIEKQGKGYVIASFGVESGKLPYTVFMAKKSFMDKNSGTIQKFANAVQKAQNWVQKSSVEEIADAIAPYFEDTDKEVIRTVVKRYKDQGTFATDGIVDEQEWNNLQNVMEAAGELKQRADFKALVNNQFAEKAKQNVK</sequence>
<dbReference type="GO" id="GO:0042597">
    <property type="term" value="C:periplasmic space"/>
    <property type="evidence" value="ECO:0007669"/>
    <property type="project" value="UniProtKB-SubCell"/>
</dbReference>
<reference evidence="5" key="1">
    <citation type="submission" date="2021-06" db="EMBL/GenBank/DDBJ databases">
        <authorList>
            <person name="Criscuolo A."/>
        </authorList>
    </citation>
    <scope>NUCLEOTIDE SEQUENCE</scope>
    <source>
        <strain evidence="5">CIP111600</strain>
    </source>
</reference>